<dbReference type="EMBL" id="BMES01000002">
    <property type="protein sequence ID" value="GGH19635.1"/>
    <property type="molecule type" value="Genomic_DNA"/>
</dbReference>
<dbReference type="Pfam" id="PF00892">
    <property type="entry name" value="EamA"/>
    <property type="match status" value="2"/>
</dbReference>
<evidence type="ECO:0000256" key="4">
    <source>
        <dbReference type="ARBA" id="ARBA00022989"/>
    </source>
</evidence>
<evidence type="ECO:0000313" key="10">
    <source>
        <dbReference type="Proteomes" id="UP000603912"/>
    </source>
</evidence>
<feature type="compositionally biased region" description="Low complexity" evidence="6">
    <location>
        <begin position="1"/>
        <end position="14"/>
    </location>
</feature>
<dbReference type="InterPro" id="IPR000620">
    <property type="entry name" value="EamA_dom"/>
</dbReference>
<feature type="domain" description="EamA" evidence="8">
    <location>
        <begin position="179"/>
        <end position="315"/>
    </location>
</feature>
<evidence type="ECO:0000256" key="6">
    <source>
        <dbReference type="SAM" id="MobiDB-lite"/>
    </source>
</evidence>
<dbReference type="Proteomes" id="UP000603912">
    <property type="component" value="Unassembled WGS sequence"/>
</dbReference>
<comment type="subcellular location">
    <subcellularLocation>
        <location evidence="1">Membrane</location>
        <topology evidence="1">Multi-pass membrane protein</topology>
    </subcellularLocation>
</comment>
<dbReference type="GO" id="GO:0016020">
    <property type="term" value="C:membrane"/>
    <property type="evidence" value="ECO:0007669"/>
    <property type="project" value="UniProtKB-SubCell"/>
</dbReference>
<reference evidence="9" key="2">
    <citation type="submission" date="2020-09" db="EMBL/GenBank/DDBJ databases">
        <authorList>
            <person name="Sun Q."/>
            <person name="Zhou Y."/>
        </authorList>
    </citation>
    <scope>NUCLEOTIDE SEQUENCE</scope>
    <source>
        <strain evidence="9">CGMCC 1.12214</strain>
    </source>
</reference>
<feature type="transmembrane region" description="Helical" evidence="7">
    <location>
        <begin position="273"/>
        <end position="291"/>
    </location>
</feature>
<comment type="similarity">
    <text evidence="2">Belongs to the EamA transporter family.</text>
</comment>
<keyword evidence="3 7" id="KW-0812">Transmembrane</keyword>
<keyword evidence="5 7" id="KW-0472">Membrane</keyword>
<evidence type="ECO:0000256" key="7">
    <source>
        <dbReference type="SAM" id="Phobius"/>
    </source>
</evidence>
<organism evidence="9 10">
    <name type="scientific">Alsobacter metallidurans</name>
    <dbReference type="NCBI Taxonomy" id="340221"/>
    <lineage>
        <taxon>Bacteria</taxon>
        <taxon>Pseudomonadati</taxon>
        <taxon>Pseudomonadota</taxon>
        <taxon>Alphaproteobacteria</taxon>
        <taxon>Hyphomicrobiales</taxon>
        <taxon>Alsobacteraceae</taxon>
        <taxon>Alsobacter</taxon>
    </lineage>
</organism>
<name>A0A917I7P1_9HYPH</name>
<dbReference type="AlphaFoldDB" id="A0A917I7P1"/>
<feature type="transmembrane region" description="Helical" evidence="7">
    <location>
        <begin position="33"/>
        <end position="50"/>
    </location>
</feature>
<evidence type="ECO:0000256" key="1">
    <source>
        <dbReference type="ARBA" id="ARBA00004141"/>
    </source>
</evidence>
<dbReference type="InterPro" id="IPR050638">
    <property type="entry name" value="AA-Vitamin_Transporters"/>
</dbReference>
<feature type="transmembrane region" description="Helical" evidence="7">
    <location>
        <begin position="120"/>
        <end position="142"/>
    </location>
</feature>
<evidence type="ECO:0000313" key="9">
    <source>
        <dbReference type="EMBL" id="GGH19635.1"/>
    </source>
</evidence>
<dbReference type="InterPro" id="IPR037185">
    <property type="entry name" value="EmrE-like"/>
</dbReference>
<dbReference type="RefSeq" id="WP_188517883.1">
    <property type="nucleotide sequence ID" value="NZ_BMES01000002.1"/>
</dbReference>
<protein>
    <submittedName>
        <fullName evidence="9">Membrane protein</fullName>
    </submittedName>
</protein>
<feature type="transmembrane region" description="Helical" evidence="7">
    <location>
        <begin position="241"/>
        <end position="261"/>
    </location>
</feature>
<sequence length="317" mass="33441">MSSAPTTAAPLGASAPPPAAQPRTRLALSRFDLGLYAAVVFAWSTSWIAIRYQLGVVSPEVSVMWRFALASAIMFVWARASGARLAYPAAMHVRFAGLGLLLFGCNFLSFYYGGLSTPSGLLAVVFSTASLFNMLLAWPILGQRIEPRVAAGAALGLGGVFLMFAPRLLSADFGASAQIGFGLCILGTLFFCSGNMLSSWVQRQGVAVIPASAWGMLYGSAALGLFAWIKGDAFVIEWTLPYLGGLVWLAVVASVVAFAAYLTLLGRIGAARAGYSTVMFPVFALAISTVFEGYVWTLPAAMGLVLVLAGNVLVLRR</sequence>
<dbReference type="PANTHER" id="PTHR32322">
    <property type="entry name" value="INNER MEMBRANE TRANSPORTER"/>
    <property type="match status" value="1"/>
</dbReference>
<evidence type="ECO:0000256" key="2">
    <source>
        <dbReference type="ARBA" id="ARBA00007362"/>
    </source>
</evidence>
<keyword evidence="10" id="KW-1185">Reference proteome</keyword>
<dbReference type="SUPFAM" id="SSF103481">
    <property type="entry name" value="Multidrug resistance efflux transporter EmrE"/>
    <property type="match status" value="2"/>
</dbReference>
<comment type="caution">
    <text evidence="9">The sequence shown here is derived from an EMBL/GenBank/DDBJ whole genome shotgun (WGS) entry which is preliminary data.</text>
</comment>
<feature type="domain" description="EamA" evidence="8">
    <location>
        <begin position="37"/>
        <end position="164"/>
    </location>
</feature>
<feature type="transmembrane region" description="Helical" evidence="7">
    <location>
        <begin position="149"/>
        <end position="169"/>
    </location>
</feature>
<evidence type="ECO:0000256" key="3">
    <source>
        <dbReference type="ARBA" id="ARBA00022692"/>
    </source>
</evidence>
<feature type="transmembrane region" description="Helical" evidence="7">
    <location>
        <begin position="206"/>
        <end position="229"/>
    </location>
</feature>
<feature type="transmembrane region" description="Helical" evidence="7">
    <location>
        <begin position="62"/>
        <end position="80"/>
    </location>
</feature>
<evidence type="ECO:0000259" key="8">
    <source>
        <dbReference type="Pfam" id="PF00892"/>
    </source>
</evidence>
<keyword evidence="4 7" id="KW-1133">Transmembrane helix</keyword>
<gene>
    <name evidence="9" type="ORF">GCM10007036_22670</name>
</gene>
<reference evidence="9" key="1">
    <citation type="journal article" date="2014" name="Int. J. Syst. Evol. Microbiol.">
        <title>Complete genome sequence of Corynebacterium casei LMG S-19264T (=DSM 44701T), isolated from a smear-ripened cheese.</title>
        <authorList>
            <consortium name="US DOE Joint Genome Institute (JGI-PGF)"/>
            <person name="Walter F."/>
            <person name="Albersmeier A."/>
            <person name="Kalinowski J."/>
            <person name="Ruckert C."/>
        </authorList>
    </citation>
    <scope>NUCLEOTIDE SEQUENCE</scope>
    <source>
        <strain evidence="9">CGMCC 1.12214</strain>
    </source>
</reference>
<feature type="region of interest" description="Disordered" evidence="6">
    <location>
        <begin position="1"/>
        <end position="21"/>
    </location>
</feature>
<feature type="transmembrane region" description="Helical" evidence="7">
    <location>
        <begin position="297"/>
        <end position="315"/>
    </location>
</feature>
<feature type="transmembrane region" description="Helical" evidence="7">
    <location>
        <begin position="175"/>
        <end position="194"/>
    </location>
</feature>
<dbReference type="PANTHER" id="PTHR32322:SF2">
    <property type="entry name" value="EAMA DOMAIN-CONTAINING PROTEIN"/>
    <property type="match status" value="1"/>
</dbReference>
<evidence type="ECO:0000256" key="5">
    <source>
        <dbReference type="ARBA" id="ARBA00023136"/>
    </source>
</evidence>
<proteinExistence type="inferred from homology"/>
<feature type="transmembrane region" description="Helical" evidence="7">
    <location>
        <begin position="92"/>
        <end position="114"/>
    </location>
</feature>
<accession>A0A917I7P1</accession>